<feature type="transmembrane region" description="Helical" evidence="9">
    <location>
        <begin position="287"/>
        <end position="310"/>
    </location>
</feature>
<feature type="compositionally biased region" description="Pro residues" evidence="8">
    <location>
        <begin position="258"/>
        <end position="272"/>
    </location>
</feature>
<dbReference type="SMR" id="A0A2K1KV61"/>
<dbReference type="Gene3D" id="3.80.10.10">
    <property type="entry name" value="Ribonuclease Inhibitor"/>
    <property type="match status" value="2"/>
</dbReference>
<dbReference type="GO" id="GO:0005886">
    <property type="term" value="C:plasma membrane"/>
    <property type="evidence" value="ECO:0000318"/>
    <property type="project" value="GO_Central"/>
</dbReference>
<dbReference type="EnsemblPlants" id="Pp3c3_19490V3.1">
    <property type="protein sequence ID" value="Pp3c3_19490V3.1"/>
    <property type="gene ID" value="Pp3c3_19490"/>
</dbReference>
<dbReference type="Gramene" id="Pp3c3_19490V3.1">
    <property type="protein sequence ID" value="Pp3c3_19490V3.1"/>
    <property type="gene ID" value="Pp3c3_19490"/>
</dbReference>
<feature type="chain" id="PRO_5043158358" description="Protein kinase domain-containing protein" evidence="10">
    <location>
        <begin position="34"/>
        <end position="749"/>
    </location>
</feature>
<protein>
    <recommendedName>
        <fullName evidence="11">Protein kinase domain-containing protein</fullName>
    </recommendedName>
</protein>
<dbReference type="GeneID" id="112279896"/>
<keyword evidence="7" id="KW-0067">ATP-binding</keyword>
<dbReference type="RefSeq" id="XP_024370400.1">
    <property type="nucleotide sequence ID" value="XM_024514632.2"/>
</dbReference>
<dbReference type="SUPFAM" id="SSF56112">
    <property type="entry name" value="Protein kinase-like (PK-like)"/>
    <property type="match status" value="1"/>
</dbReference>
<evidence type="ECO:0000313" key="13">
    <source>
        <dbReference type="EnsemblPlants" id="Pp3c3_19490V3.1"/>
    </source>
</evidence>
<dbReference type="CDD" id="cd14066">
    <property type="entry name" value="STKc_IRAK"/>
    <property type="match status" value="1"/>
</dbReference>
<dbReference type="Gramene" id="Pp3c3_19490V3.3">
    <property type="protein sequence ID" value="Pp3c3_19490V3.3"/>
    <property type="gene ID" value="Pp3c3_19490"/>
</dbReference>
<feature type="region of interest" description="Disordered" evidence="8">
    <location>
        <begin position="320"/>
        <end position="386"/>
    </location>
</feature>
<comment type="subcellular location">
    <subcellularLocation>
        <location evidence="1">Membrane</location>
    </subcellularLocation>
</comment>
<feature type="signal peptide" evidence="10">
    <location>
        <begin position="1"/>
        <end position="33"/>
    </location>
</feature>
<keyword evidence="6 9" id="KW-0472">Membrane</keyword>
<keyword evidence="5 9" id="KW-1133">Transmembrane helix</keyword>
<proteinExistence type="predicted"/>
<dbReference type="InterPro" id="IPR001611">
    <property type="entry name" value="Leu-rich_rpt"/>
</dbReference>
<evidence type="ECO:0000256" key="6">
    <source>
        <dbReference type="ARBA" id="ARBA00023136"/>
    </source>
</evidence>
<dbReference type="PANTHER" id="PTHR48007:SF22">
    <property type="entry name" value="PROTEIN STRUBBELIG-RECEPTOR FAMILY 3-LIKE ISOFORM X1"/>
    <property type="match status" value="1"/>
</dbReference>
<evidence type="ECO:0000259" key="11">
    <source>
        <dbReference type="PROSITE" id="PS50011"/>
    </source>
</evidence>
<feature type="compositionally biased region" description="Low complexity" evidence="8">
    <location>
        <begin position="273"/>
        <end position="282"/>
    </location>
</feature>
<evidence type="ECO:0000256" key="8">
    <source>
        <dbReference type="SAM" id="MobiDB-lite"/>
    </source>
</evidence>
<evidence type="ECO:0000256" key="1">
    <source>
        <dbReference type="ARBA" id="ARBA00004370"/>
    </source>
</evidence>
<keyword evidence="14" id="KW-1185">Reference proteome</keyword>
<feature type="compositionally biased region" description="Polar residues" evidence="8">
    <location>
        <begin position="238"/>
        <end position="251"/>
    </location>
</feature>
<reference evidence="12 14" key="2">
    <citation type="journal article" date="2018" name="Plant J.">
        <title>The Physcomitrella patens chromosome-scale assembly reveals moss genome structure and evolution.</title>
        <authorList>
            <person name="Lang D."/>
            <person name="Ullrich K.K."/>
            <person name="Murat F."/>
            <person name="Fuchs J."/>
            <person name="Jenkins J."/>
            <person name="Haas F.B."/>
            <person name="Piednoel M."/>
            <person name="Gundlach H."/>
            <person name="Van Bel M."/>
            <person name="Meyberg R."/>
            <person name="Vives C."/>
            <person name="Morata J."/>
            <person name="Symeonidi A."/>
            <person name="Hiss M."/>
            <person name="Muchero W."/>
            <person name="Kamisugi Y."/>
            <person name="Saleh O."/>
            <person name="Blanc G."/>
            <person name="Decker E.L."/>
            <person name="van Gessel N."/>
            <person name="Grimwood J."/>
            <person name="Hayes R.D."/>
            <person name="Graham S.W."/>
            <person name="Gunter L.E."/>
            <person name="McDaniel S.F."/>
            <person name="Hoernstein S.N.W."/>
            <person name="Larsson A."/>
            <person name="Li F.W."/>
            <person name="Perroud P.F."/>
            <person name="Phillips J."/>
            <person name="Ranjan P."/>
            <person name="Rokshar D.S."/>
            <person name="Rothfels C.J."/>
            <person name="Schneider L."/>
            <person name="Shu S."/>
            <person name="Stevenson D.W."/>
            <person name="Thummler F."/>
            <person name="Tillich M."/>
            <person name="Villarreal Aguilar J.C."/>
            <person name="Widiez T."/>
            <person name="Wong G.K."/>
            <person name="Wymore A."/>
            <person name="Zhang Y."/>
            <person name="Zimmer A.D."/>
            <person name="Quatrano R.S."/>
            <person name="Mayer K.F.X."/>
            <person name="Goodstein D."/>
            <person name="Casacuberta J.M."/>
            <person name="Vandepoele K."/>
            <person name="Reski R."/>
            <person name="Cuming A.C."/>
            <person name="Tuskan G.A."/>
            <person name="Maumus F."/>
            <person name="Salse J."/>
            <person name="Schmutz J."/>
            <person name="Rensing S.A."/>
        </authorList>
    </citation>
    <scope>NUCLEOTIDE SEQUENCE [LARGE SCALE GENOMIC DNA]</scope>
    <source>
        <strain evidence="13 14">cv. Gransden 2004</strain>
    </source>
</reference>
<dbReference type="InterPro" id="IPR000719">
    <property type="entry name" value="Prot_kinase_dom"/>
</dbReference>
<evidence type="ECO:0000256" key="4">
    <source>
        <dbReference type="ARBA" id="ARBA00022737"/>
    </source>
</evidence>
<keyword evidence="7" id="KW-0547">Nucleotide-binding</keyword>
<dbReference type="AlphaFoldDB" id="A0A2K1KV61"/>
<feature type="binding site" evidence="7">
    <location>
        <position position="473"/>
    </location>
    <ligand>
        <name>ATP</name>
        <dbReference type="ChEBI" id="CHEBI:30616"/>
    </ligand>
</feature>
<name>A0A2K1KV61_PHYPA</name>
<sequence>MGVDMKAPAKQSLGVGLLLCSVVILSVVSSVYGQVQTDPVDTTGLISMWYDLKQSQSLTGWTQNASNPCGQQWYGVVCDGSSVTEIKIGSRGLNGNFNPSYFQNAFKKLRIFDASNNNIEGNIPQQFPTSLTQMILNNNKLTGGLPQFDQLGALTVVNLSNNNLTGNMNPNYFNVIVNVETFDVSYNQLEGTLPDSILNLAKLRFLNLQNNKFNGKLPDDFSRLKNLQTFNIENNQFTGNYPSGLPSNSRVGGNRLTFPPPPAPGTPAPRTPSPSGTSNGSSSHLPLGAIIGIAAGGAVLLLLLALGICLCCRKRSKKALGDPEATTSSRRPWFTPPLSAKSQSDPSKSIDKTTKRNIFGSSKSEKKSSKHRVFEPAPLDKGAADEPVVKASPPVKVLKAPPSFKGISGLGAGHSKATIGKVNKSNIAATPFSVADLQAATNSFSQDNLIGEGSMGRVYRAEFPNGQVLAVKKIDSSASMVQNEDDFLSVVDSLARLQHANTAELVGYCIEHDQRLLVYEYVSRGTLNELLHFSGENTKALSWNVRIKIALGSARALEYLHEVCAPPVVHRNFKSANILLDDELNPHVSDCGLAALAPSGSERQVSAQMLGSFGYSAPEYAMSGTYTVKSDVYSFGVVMLELLTGRKPLDSSRPRSEQSLVRWATPQLHDIDALARMVDPSLKGIYPAKSLSRFADIVALCVQPEPEFRPPMSEVVQALVRLMQRASLSKRRSESAVGIESNEPSETSL</sequence>
<dbReference type="PROSITE" id="PS00107">
    <property type="entry name" value="PROTEIN_KINASE_ATP"/>
    <property type="match status" value="1"/>
</dbReference>
<reference evidence="12 14" key="1">
    <citation type="journal article" date="2008" name="Science">
        <title>The Physcomitrella genome reveals evolutionary insights into the conquest of land by plants.</title>
        <authorList>
            <person name="Rensing S."/>
            <person name="Lang D."/>
            <person name="Zimmer A."/>
            <person name="Terry A."/>
            <person name="Salamov A."/>
            <person name="Shapiro H."/>
            <person name="Nishiyama T."/>
            <person name="Perroud P.-F."/>
            <person name="Lindquist E."/>
            <person name="Kamisugi Y."/>
            <person name="Tanahashi T."/>
            <person name="Sakakibara K."/>
            <person name="Fujita T."/>
            <person name="Oishi K."/>
            <person name="Shin-I T."/>
            <person name="Kuroki Y."/>
            <person name="Toyoda A."/>
            <person name="Suzuki Y."/>
            <person name="Hashimoto A."/>
            <person name="Yamaguchi K."/>
            <person name="Sugano A."/>
            <person name="Kohara Y."/>
            <person name="Fujiyama A."/>
            <person name="Anterola A."/>
            <person name="Aoki S."/>
            <person name="Ashton N."/>
            <person name="Barbazuk W.B."/>
            <person name="Barker E."/>
            <person name="Bennetzen J."/>
            <person name="Bezanilla M."/>
            <person name="Blankenship R."/>
            <person name="Cho S.H."/>
            <person name="Dutcher S."/>
            <person name="Estelle M."/>
            <person name="Fawcett J.A."/>
            <person name="Gundlach H."/>
            <person name="Hanada K."/>
            <person name="Heyl A."/>
            <person name="Hicks K.A."/>
            <person name="Hugh J."/>
            <person name="Lohr M."/>
            <person name="Mayer K."/>
            <person name="Melkozernov A."/>
            <person name="Murata T."/>
            <person name="Nelson D."/>
            <person name="Pils B."/>
            <person name="Prigge M."/>
            <person name="Reiss B."/>
            <person name="Renner T."/>
            <person name="Rombauts S."/>
            <person name="Rushton P."/>
            <person name="Sanderfoot A."/>
            <person name="Schween G."/>
            <person name="Shiu S.-H."/>
            <person name="Stueber K."/>
            <person name="Theodoulou F.L."/>
            <person name="Tu H."/>
            <person name="Van de Peer Y."/>
            <person name="Verrier P.J."/>
            <person name="Waters E."/>
            <person name="Wood A."/>
            <person name="Yang L."/>
            <person name="Cove D."/>
            <person name="Cuming A."/>
            <person name="Hasebe M."/>
            <person name="Lucas S."/>
            <person name="Mishler D.B."/>
            <person name="Reski R."/>
            <person name="Grigoriev I."/>
            <person name="Quatrano R.S."/>
            <person name="Boore J.L."/>
        </authorList>
    </citation>
    <scope>NUCLEOTIDE SEQUENCE [LARGE SCALE GENOMIC DNA]</scope>
    <source>
        <strain evidence="13 14">cv. Gransden 2004</strain>
    </source>
</reference>
<dbReference type="EnsemblPlants" id="Pp3c3_19490V3.4">
    <property type="protein sequence ID" value="Pp3c3_19490V3.4"/>
    <property type="gene ID" value="Pp3c3_19490"/>
</dbReference>
<feature type="region of interest" description="Disordered" evidence="8">
    <location>
        <begin position="238"/>
        <end position="282"/>
    </location>
</feature>
<reference evidence="13" key="3">
    <citation type="submission" date="2020-12" db="UniProtKB">
        <authorList>
            <consortium name="EnsemblPlants"/>
        </authorList>
    </citation>
    <scope>IDENTIFICATION</scope>
</reference>
<keyword evidence="3 9" id="KW-0812">Transmembrane</keyword>
<evidence type="ECO:0000256" key="5">
    <source>
        <dbReference type="ARBA" id="ARBA00022989"/>
    </source>
</evidence>
<evidence type="ECO:0000256" key="10">
    <source>
        <dbReference type="SAM" id="SignalP"/>
    </source>
</evidence>
<dbReference type="EnsemblPlants" id="Pp3c3_19490V3.3">
    <property type="protein sequence ID" value="Pp3c3_19490V3.3"/>
    <property type="gene ID" value="Pp3c3_19490"/>
</dbReference>
<keyword evidence="4" id="KW-0677">Repeat</keyword>
<evidence type="ECO:0000256" key="9">
    <source>
        <dbReference type="SAM" id="Phobius"/>
    </source>
</evidence>
<evidence type="ECO:0000313" key="12">
    <source>
        <dbReference type="EMBL" id="PNR57669.1"/>
    </source>
</evidence>
<dbReference type="EMBL" id="ABEU02000003">
    <property type="protein sequence ID" value="PNR57669.1"/>
    <property type="molecule type" value="Genomic_DNA"/>
</dbReference>
<dbReference type="Pfam" id="PF00560">
    <property type="entry name" value="LRR_1"/>
    <property type="match status" value="1"/>
</dbReference>
<dbReference type="KEGG" id="ppp:112279896"/>
<dbReference type="GO" id="GO:0004672">
    <property type="term" value="F:protein kinase activity"/>
    <property type="evidence" value="ECO:0000318"/>
    <property type="project" value="GO_Central"/>
</dbReference>
<dbReference type="FunFam" id="1.10.510.10:FF:000095">
    <property type="entry name" value="protein STRUBBELIG-RECEPTOR FAMILY 8"/>
    <property type="match status" value="1"/>
</dbReference>
<dbReference type="InterPro" id="IPR017441">
    <property type="entry name" value="Protein_kinase_ATP_BS"/>
</dbReference>
<dbReference type="InterPro" id="IPR046959">
    <property type="entry name" value="PRK1-6/SRF4-like"/>
</dbReference>
<accession>A0A2K1KV61</accession>
<dbReference type="SUPFAM" id="SSF52058">
    <property type="entry name" value="L domain-like"/>
    <property type="match status" value="1"/>
</dbReference>
<dbReference type="OMA" id="FCICNAR"/>
<evidence type="ECO:0000256" key="7">
    <source>
        <dbReference type="PROSITE-ProRule" id="PRU10141"/>
    </source>
</evidence>
<dbReference type="InterPro" id="IPR001245">
    <property type="entry name" value="Ser-Thr/Tyr_kinase_cat_dom"/>
</dbReference>
<dbReference type="STRING" id="3218.A0A2K1KV61"/>
<gene>
    <name evidence="13" type="primary">LOC112279896</name>
    <name evidence="12" type="ORF">PHYPA_004663</name>
</gene>
<dbReference type="Pfam" id="PF08263">
    <property type="entry name" value="LRRNT_2"/>
    <property type="match status" value="1"/>
</dbReference>
<dbReference type="Gramene" id="Pp3c3_19490V3.2">
    <property type="protein sequence ID" value="Pp3c3_19490V3.2"/>
    <property type="gene ID" value="Pp3c3_19490"/>
</dbReference>
<dbReference type="InterPro" id="IPR011009">
    <property type="entry name" value="Kinase-like_dom_sf"/>
</dbReference>
<dbReference type="Gramene" id="Pp3c3_19490V3.4">
    <property type="protein sequence ID" value="Pp3c3_19490V3.4"/>
    <property type="gene ID" value="Pp3c3_19490"/>
</dbReference>
<keyword evidence="10" id="KW-0732">Signal</keyword>
<dbReference type="InterPro" id="IPR032675">
    <property type="entry name" value="LRR_dom_sf"/>
</dbReference>
<dbReference type="Gene3D" id="3.30.200.20">
    <property type="entry name" value="Phosphorylase Kinase, domain 1"/>
    <property type="match status" value="1"/>
</dbReference>
<organism evidence="12">
    <name type="scientific">Physcomitrium patens</name>
    <name type="common">Spreading-leaved earth moss</name>
    <name type="synonym">Physcomitrella patens</name>
    <dbReference type="NCBI Taxonomy" id="3218"/>
    <lineage>
        <taxon>Eukaryota</taxon>
        <taxon>Viridiplantae</taxon>
        <taxon>Streptophyta</taxon>
        <taxon>Embryophyta</taxon>
        <taxon>Bryophyta</taxon>
        <taxon>Bryophytina</taxon>
        <taxon>Bryopsida</taxon>
        <taxon>Funariidae</taxon>
        <taxon>Funariales</taxon>
        <taxon>Funariaceae</taxon>
        <taxon>Physcomitrium</taxon>
    </lineage>
</organism>
<dbReference type="FunFam" id="3.30.200.20:FF:000125">
    <property type="entry name" value="Protein STRUBBELIG-RECEPTOR FAMILY 8"/>
    <property type="match status" value="1"/>
</dbReference>
<dbReference type="Pfam" id="PF07714">
    <property type="entry name" value="PK_Tyr_Ser-Thr"/>
    <property type="match status" value="1"/>
</dbReference>
<evidence type="ECO:0000256" key="2">
    <source>
        <dbReference type="ARBA" id="ARBA00022614"/>
    </source>
</evidence>
<evidence type="ECO:0000313" key="14">
    <source>
        <dbReference type="Proteomes" id="UP000006727"/>
    </source>
</evidence>
<dbReference type="GO" id="GO:0004674">
    <property type="term" value="F:protein serine/threonine kinase activity"/>
    <property type="evidence" value="ECO:0007669"/>
    <property type="project" value="UniProtKB-KW"/>
</dbReference>
<dbReference type="EnsemblPlants" id="Pp3c3_19490V3.2">
    <property type="protein sequence ID" value="Pp3c3_19490V3.2"/>
    <property type="gene ID" value="Pp3c3_19490"/>
</dbReference>
<dbReference type="Gene3D" id="1.10.510.10">
    <property type="entry name" value="Transferase(Phosphotransferase) domain 1"/>
    <property type="match status" value="1"/>
</dbReference>
<evidence type="ECO:0000256" key="3">
    <source>
        <dbReference type="ARBA" id="ARBA00022692"/>
    </source>
</evidence>
<dbReference type="PaxDb" id="3218-PP1S204_22V6.1"/>
<dbReference type="GO" id="GO:0007165">
    <property type="term" value="P:signal transduction"/>
    <property type="evidence" value="ECO:0000318"/>
    <property type="project" value="GO_Central"/>
</dbReference>
<dbReference type="FunCoup" id="A0A2K1KV61">
    <property type="interactions" value="1755"/>
</dbReference>
<dbReference type="PANTHER" id="PTHR48007">
    <property type="entry name" value="LEUCINE-RICH REPEAT RECEPTOR-LIKE PROTEIN KINASE PXC1"/>
    <property type="match status" value="1"/>
</dbReference>
<feature type="domain" description="Protein kinase" evidence="11">
    <location>
        <begin position="444"/>
        <end position="722"/>
    </location>
</feature>
<dbReference type="GO" id="GO:0005524">
    <property type="term" value="F:ATP binding"/>
    <property type="evidence" value="ECO:0007669"/>
    <property type="project" value="UniProtKB-UniRule"/>
</dbReference>
<keyword evidence="2" id="KW-0433">Leucine-rich repeat</keyword>
<dbReference type="PROSITE" id="PS50011">
    <property type="entry name" value="PROTEIN_KINASE_DOM"/>
    <property type="match status" value="1"/>
</dbReference>
<dbReference type="OrthoDB" id="1055097at2759"/>
<dbReference type="Proteomes" id="UP000006727">
    <property type="component" value="Chromosome 3"/>
</dbReference>
<dbReference type="Pfam" id="PF13855">
    <property type="entry name" value="LRR_8"/>
    <property type="match status" value="1"/>
</dbReference>
<dbReference type="InterPro" id="IPR013210">
    <property type="entry name" value="LRR_N_plant-typ"/>
</dbReference>